<feature type="transmembrane region" description="Helical" evidence="11">
    <location>
        <begin position="481"/>
        <end position="501"/>
    </location>
</feature>
<dbReference type="SUPFAM" id="SSF81321">
    <property type="entry name" value="Family A G protein-coupled receptor-like"/>
    <property type="match status" value="1"/>
</dbReference>
<evidence type="ECO:0000313" key="14">
    <source>
        <dbReference type="Proteomes" id="UP000887572"/>
    </source>
</evidence>
<accession>A0A914I3B0</accession>
<dbReference type="AlphaFoldDB" id="A0A914I3B0"/>
<dbReference type="GO" id="GO:0005886">
    <property type="term" value="C:plasma membrane"/>
    <property type="evidence" value="ECO:0007669"/>
    <property type="project" value="UniProtKB-SubCell"/>
</dbReference>
<name>A0A914I3B0_GLORO</name>
<dbReference type="InterPro" id="IPR002131">
    <property type="entry name" value="Gphrmn_rcpt_fam"/>
</dbReference>
<evidence type="ECO:0000256" key="2">
    <source>
        <dbReference type="ARBA" id="ARBA00022475"/>
    </source>
</evidence>
<evidence type="ECO:0000259" key="13">
    <source>
        <dbReference type="PROSITE" id="PS50262"/>
    </source>
</evidence>
<protein>
    <submittedName>
        <fullName evidence="15">G-protein coupled receptors family 1 profile domain-containing protein</fullName>
    </submittedName>
</protein>
<dbReference type="Gene3D" id="1.20.1070.10">
    <property type="entry name" value="Rhodopsin 7-helix transmembrane proteins"/>
    <property type="match status" value="1"/>
</dbReference>
<evidence type="ECO:0000256" key="8">
    <source>
        <dbReference type="ARBA" id="ARBA00023136"/>
    </source>
</evidence>
<feature type="transmembrane region" description="Helical" evidence="11">
    <location>
        <begin position="513"/>
        <end position="533"/>
    </location>
</feature>
<sequence>MQMARFNCMLFVCFSFFPPIVAYSLTTSAEAKQQNVAGGAALPPKLLFEKSCQKIFSFSSAAHVIDMQGGCACAKDWRSVKCCCVGQGVRQIPMDMAGPGRAKSVSTIFFFDVSLSRLTPASFAAFHNLEEIFLDNASVLEHVDSRAFSGLKKLRKISISNCPALVSWTGVLLRENPQIQTLMVLNSGLRELPQLEMGPQHSLPMERIDFSGNCISQIAAGTLHAVQAKTVSFSNNAPCIRAIAANAFPACKFVELHLSSNPSLEHLAEAAFAGLAHIEHLDLSQTRITALPFAGLRSLKQLTLTDVPRLKVLPPVLAFPNLYATRDYYERKGIINSMNNNGDRLSSAGNSQTRELDENFRAIQRRVCRRRHIKAEDDGSIHAHRSRRHVIAHNAAGDAMLKELTEWYRNIEAASTMKSSLPALSLNEPAPYTDDEIGKSFLLKRCDGTAVDSFYLNLSCSPRPDALNPCEDIISHLPLRVMIWVMWVGAIFGNLGVWAVICAAWQRKMRLHYVFMLNLSFADFLTGVYLAMLAMADLRTANEYYTFAVEWQTGWGCAVAGFLSVFATELSTFSMLMIATEIYYNSRYAFYGRRFGPISATIALIGGYAYSLLMAALPLFGVSSYEHSSICLPLHIQSSLDRAYILFGLALSALAFLAMIMIYVLLNCMLRRSSAVNSRHFSRERAEEDRQILRRTLVLIGTDMLCWLPTLFFGI</sequence>
<dbReference type="Pfam" id="PF13306">
    <property type="entry name" value="LRR_5"/>
    <property type="match status" value="1"/>
</dbReference>
<proteinExistence type="predicted"/>
<evidence type="ECO:0000256" key="4">
    <source>
        <dbReference type="ARBA" id="ARBA00022692"/>
    </source>
</evidence>
<keyword evidence="9" id="KW-0675">Receptor</keyword>
<keyword evidence="14" id="KW-1185">Reference proteome</keyword>
<evidence type="ECO:0000256" key="3">
    <source>
        <dbReference type="ARBA" id="ARBA00022614"/>
    </source>
</evidence>
<keyword evidence="12" id="KW-0732">Signal</keyword>
<keyword evidence="5" id="KW-0677">Repeat</keyword>
<feature type="chain" id="PRO_5037562466" evidence="12">
    <location>
        <begin position="23"/>
        <end position="715"/>
    </location>
</feature>
<evidence type="ECO:0000256" key="6">
    <source>
        <dbReference type="ARBA" id="ARBA00022989"/>
    </source>
</evidence>
<dbReference type="InterPro" id="IPR032675">
    <property type="entry name" value="LRR_dom_sf"/>
</dbReference>
<evidence type="ECO:0000256" key="5">
    <source>
        <dbReference type="ARBA" id="ARBA00022737"/>
    </source>
</evidence>
<organism evidence="14 15">
    <name type="scientific">Globodera rostochiensis</name>
    <name type="common">Golden nematode worm</name>
    <name type="synonym">Heterodera rostochiensis</name>
    <dbReference type="NCBI Taxonomy" id="31243"/>
    <lineage>
        <taxon>Eukaryota</taxon>
        <taxon>Metazoa</taxon>
        <taxon>Ecdysozoa</taxon>
        <taxon>Nematoda</taxon>
        <taxon>Chromadorea</taxon>
        <taxon>Rhabditida</taxon>
        <taxon>Tylenchina</taxon>
        <taxon>Tylenchomorpha</taxon>
        <taxon>Tylenchoidea</taxon>
        <taxon>Heteroderidae</taxon>
        <taxon>Heteroderinae</taxon>
        <taxon>Globodera</taxon>
    </lineage>
</organism>
<evidence type="ECO:0000256" key="1">
    <source>
        <dbReference type="ARBA" id="ARBA00004651"/>
    </source>
</evidence>
<dbReference type="InterPro" id="IPR000276">
    <property type="entry name" value="GPCR_Rhodpsn"/>
</dbReference>
<keyword evidence="8 11" id="KW-0472">Membrane</keyword>
<dbReference type="InterPro" id="IPR001611">
    <property type="entry name" value="Leu-rich_rpt"/>
</dbReference>
<dbReference type="InterPro" id="IPR017452">
    <property type="entry name" value="GPCR_Rhodpsn_7TM"/>
</dbReference>
<comment type="subcellular location">
    <subcellularLocation>
        <location evidence="1">Cell membrane</location>
        <topology evidence="1">Multi-pass membrane protein</topology>
    </subcellularLocation>
</comment>
<evidence type="ECO:0000256" key="12">
    <source>
        <dbReference type="SAM" id="SignalP"/>
    </source>
</evidence>
<evidence type="ECO:0000256" key="9">
    <source>
        <dbReference type="ARBA" id="ARBA00023170"/>
    </source>
</evidence>
<feature type="transmembrane region" description="Helical" evidence="11">
    <location>
        <begin position="553"/>
        <end position="579"/>
    </location>
</feature>
<dbReference type="WBParaSite" id="Gr19_v10_g7112.t1">
    <property type="protein sequence ID" value="Gr19_v10_g7112.t1"/>
    <property type="gene ID" value="Gr19_v10_g7112"/>
</dbReference>
<dbReference type="InterPro" id="IPR026906">
    <property type="entry name" value="LRR_5"/>
</dbReference>
<evidence type="ECO:0000313" key="15">
    <source>
        <dbReference type="WBParaSite" id="Gr19_v10_g7112.t1"/>
    </source>
</evidence>
<dbReference type="Proteomes" id="UP000887572">
    <property type="component" value="Unplaced"/>
</dbReference>
<dbReference type="Pfam" id="PF00001">
    <property type="entry name" value="7tm_1"/>
    <property type="match status" value="1"/>
</dbReference>
<dbReference type="GO" id="GO:0009755">
    <property type="term" value="P:hormone-mediated signaling pathway"/>
    <property type="evidence" value="ECO:0007669"/>
    <property type="project" value="TreeGrafter"/>
</dbReference>
<keyword evidence="2" id="KW-1003">Cell membrane</keyword>
<keyword evidence="10" id="KW-0807">Transducer</keyword>
<reference evidence="15" key="1">
    <citation type="submission" date="2022-11" db="UniProtKB">
        <authorList>
            <consortium name="WormBaseParasite"/>
        </authorList>
    </citation>
    <scope>IDENTIFICATION</scope>
</reference>
<keyword evidence="4 11" id="KW-0812">Transmembrane</keyword>
<keyword evidence="3" id="KW-0433">Leucine-rich repeat</keyword>
<dbReference type="Gene3D" id="3.80.10.10">
    <property type="entry name" value="Ribonuclease Inhibitor"/>
    <property type="match status" value="1"/>
</dbReference>
<dbReference type="SUPFAM" id="SSF52058">
    <property type="entry name" value="L domain-like"/>
    <property type="match status" value="1"/>
</dbReference>
<dbReference type="PANTHER" id="PTHR24372:SF74">
    <property type="entry name" value="LP13728P"/>
    <property type="match status" value="1"/>
</dbReference>
<dbReference type="GO" id="GO:0016500">
    <property type="term" value="F:protein-hormone receptor activity"/>
    <property type="evidence" value="ECO:0007669"/>
    <property type="project" value="InterPro"/>
</dbReference>
<dbReference type="Pfam" id="PF13855">
    <property type="entry name" value="LRR_8"/>
    <property type="match status" value="1"/>
</dbReference>
<keyword evidence="7" id="KW-0297">G-protein coupled receptor</keyword>
<evidence type="ECO:0000256" key="7">
    <source>
        <dbReference type="ARBA" id="ARBA00023040"/>
    </source>
</evidence>
<dbReference type="PANTHER" id="PTHR24372">
    <property type="entry name" value="GLYCOPROTEIN HORMONE RECEPTOR"/>
    <property type="match status" value="1"/>
</dbReference>
<feature type="domain" description="G-protein coupled receptors family 1 profile" evidence="13">
    <location>
        <begin position="493"/>
        <end position="715"/>
    </location>
</feature>
<dbReference type="PRINTS" id="PR00373">
    <property type="entry name" value="GLYCHORMONER"/>
</dbReference>
<feature type="signal peptide" evidence="12">
    <location>
        <begin position="1"/>
        <end position="22"/>
    </location>
</feature>
<keyword evidence="6 11" id="KW-1133">Transmembrane helix</keyword>
<feature type="transmembrane region" description="Helical" evidence="11">
    <location>
        <begin position="600"/>
        <end position="623"/>
    </location>
</feature>
<dbReference type="GO" id="GO:0008528">
    <property type="term" value="F:G protein-coupled peptide receptor activity"/>
    <property type="evidence" value="ECO:0007669"/>
    <property type="project" value="TreeGrafter"/>
</dbReference>
<evidence type="ECO:0000256" key="11">
    <source>
        <dbReference type="SAM" id="Phobius"/>
    </source>
</evidence>
<feature type="transmembrane region" description="Helical" evidence="11">
    <location>
        <begin position="643"/>
        <end position="666"/>
    </location>
</feature>
<evidence type="ECO:0000256" key="10">
    <source>
        <dbReference type="ARBA" id="ARBA00023224"/>
    </source>
</evidence>
<dbReference type="GO" id="GO:0007189">
    <property type="term" value="P:adenylate cyclase-activating G protein-coupled receptor signaling pathway"/>
    <property type="evidence" value="ECO:0007669"/>
    <property type="project" value="TreeGrafter"/>
</dbReference>
<dbReference type="PROSITE" id="PS50262">
    <property type="entry name" value="G_PROTEIN_RECEP_F1_2"/>
    <property type="match status" value="1"/>
</dbReference>